<keyword evidence="2" id="KW-1185">Reference proteome</keyword>
<evidence type="ECO:0000313" key="1">
    <source>
        <dbReference type="EMBL" id="KAH9417360.1"/>
    </source>
</evidence>
<protein>
    <submittedName>
        <fullName evidence="1">Uncharacterized protein</fullName>
    </submittedName>
</protein>
<evidence type="ECO:0000313" key="2">
    <source>
        <dbReference type="Proteomes" id="UP000887458"/>
    </source>
</evidence>
<reference evidence="1 2" key="2">
    <citation type="journal article" date="2022" name="Mol. Biol. Evol.">
        <title>Comparative Genomics Reveals Insights into the Divergent Evolution of Astigmatic Mites and Household Pest Adaptations.</title>
        <authorList>
            <person name="Xiong Q."/>
            <person name="Wan A.T."/>
            <person name="Liu X."/>
            <person name="Fung C.S."/>
            <person name="Xiao X."/>
            <person name="Malainual N."/>
            <person name="Hou J."/>
            <person name="Wang L."/>
            <person name="Wang M."/>
            <person name="Yang K.Y."/>
            <person name="Cui Y."/>
            <person name="Leung E.L."/>
            <person name="Nong W."/>
            <person name="Shin S.K."/>
            <person name="Au S.W."/>
            <person name="Jeong K.Y."/>
            <person name="Chew F.T."/>
            <person name="Hui J.H."/>
            <person name="Leung T.F."/>
            <person name="Tungtrongchitr A."/>
            <person name="Zhong N."/>
            <person name="Liu Z."/>
            <person name="Tsui S.K."/>
        </authorList>
    </citation>
    <scope>NUCLEOTIDE SEQUENCE [LARGE SCALE GENOMIC DNA]</scope>
    <source>
        <strain evidence="1">Derp</strain>
    </source>
</reference>
<name>A0ABQ8J4S2_DERPT</name>
<gene>
    <name evidence="1" type="ORF">DERP_007358</name>
</gene>
<proteinExistence type="predicted"/>
<dbReference type="Proteomes" id="UP000887458">
    <property type="component" value="Unassembled WGS sequence"/>
</dbReference>
<organism evidence="1 2">
    <name type="scientific">Dermatophagoides pteronyssinus</name>
    <name type="common">European house dust mite</name>
    <dbReference type="NCBI Taxonomy" id="6956"/>
    <lineage>
        <taxon>Eukaryota</taxon>
        <taxon>Metazoa</taxon>
        <taxon>Ecdysozoa</taxon>
        <taxon>Arthropoda</taxon>
        <taxon>Chelicerata</taxon>
        <taxon>Arachnida</taxon>
        <taxon>Acari</taxon>
        <taxon>Acariformes</taxon>
        <taxon>Sarcoptiformes</taxon>
        <taxon>Astigmata</taxon>
        <taxon>Psoroptidia</taxon>
        <taxon>Analgoidea</taxon>
        <taxon>Pyroglyphidae</taxon>
        <taxon>Dermatophagoidinae</taxon>
        <taxon>Dermatophagoides</taxon>
    </lineage>
</organism>
<reference evidence="1 2" key="1">
    <citation type="journal article" date="2018" name="J. Allergy Clin. Immunol.">
        <title>High-quality assembly of Dermatophagoides pteronyssinus genome and transcriptome reveals a wide range of novel allergens.</title>
        <authorList>
            <person name="Liu X.Y."/>
            <person name="Yang K.Y."/>
            <person name="Wang M.Q."/>
            <person name="Kwok J.S."/>
            <person name="Zeng X."/>
            <person name="Yang Z."/>
            <person name="Xiao X.J."/>
            <person name="Lau C.P."/>
            <person name="Li Y."/>
            <person name="Huang Z.M."/>
            <person name="Ba J.G."/>
            <person name="Yim A.K."/>
            <person name="Ouyang C.Y."/>
            <person name="Ngai S.M."/>
            <person name="Chan T.F."/>
            <person name="Leung E.L."/>
            <person name="Liu L."/>
            <person name="Liu Z.G."/>
            <person name="Tsui S.K."/>
        </authorList>
    </citation>
    <scope>NUCLEOTIDE SEQUENCE [LARGE SCALE GENOMIC DNA]</scope>
    <source>
        <strain evidence="1">Derp</strain>
    </source>
</reference>
<accession>A0ABQ8J4S2</accession>
<sequence>MYFTITHPDCIKYIDASIYCNICCCGIFIESALRFNVLAIDCASCSVEHNVICGDVRIDTGNDDDKVDDDIGDGTCCCCWPYCCLDEFRPCEFSNGLLFDDDNGGADVVVVVSDILLILLANFNCEPAIDLPFKFDNFSLSKQFLDDCDDGGGIGDADRILAAAVDNKLSAKREDLFGVLFFIELLLFSLYKSSKPVIGFDGNIKPLFGIISANISCTRRRLNSFRDIPTKFGFIQSELFIEFVRNGKNLPKSPNNERKAR</sequence>
<comment type="caution">
    <text evidence="1">The sequence shown here is derived from an EMBL/GenBank/DDBJ whole genome shotgun (WGS) entry which is preliminary data.</text>
</comment>
<dbReference type="EMBL" id="NJHN03000077">
    <property type="protein sequence ID" value="KAH9417360.1"/>
    <property type="molecule type" value="Genomic_DNA"/>
</dbReference>